<keyword evidence="1" id="KW-0547">Nucleotide-binding</keyword>
<name>A0ACD1AFE9_9FIRM</name>
<keyword evidence="2" id="KW-1185">Reference proteome</keyword>
<gene>
    <name evidence="1" type="ORF">FRZ06_18755</name>
</gene>
<evidence type="ECO:0000313" key="2">
    <source>
        <dbReference type="Proteomes" id="UP000594014"/>
    </source>
</evidence>
<dbReference type="EMBL" id="CP042469">
    <property type="protein sequence ID" value="QOX65243.1"/>
    <property type="molecule type" value="Genomic_DNA"/>
</dbReference>
<protein>
    <submittedName>
        <fullName evidence="1">Sugar ABC transporter ATP-binding protein</fullName>
    </submittedName>
</protein>
<evidence type="ECO:0000313" key="1">
    <source>
        <dbReference type="EMBL" id="QOX65243.1"/>
    </source>
</evidence>
<accession>A0ACD1AFE9</accession>
<organism evidence="1 2">
    <name type="scientific">Anoxybacterium hadale</name>
    <dbReference type="NCBI Taxonomy" id="3408580"/>
    <lineage>
        <taxon>Bacteria</taxon>
        <taxon>Bacillati</taxon>
        <taxon>Bacillota</taxon>
        <taxon>Clostridia</taxon>
        <taxon>Peptostreptococcales</taxon>
        <taxon>Anaerovoracaceae</taxon>
        <taxon>Anoxybacterium</taxon>
    </lineage>
</organism>
<dbReference type="Proteomes" id="UP000594014">
    <property type="component" value="Chromosome"/>
</dbReference>
<sequence length="507" mass="56379">MSNLESTSLLEMKGITKQFPGTLALDDVQLQVRCGEVHALMGENGAGKSTLMKIAAGQLKADRGEILFDGKPVCFENPAEAIGAGVSMIYQELNPILHMTIAENIFLNREPTRFYRLLVDRKKMNQEAAAILEKYGMNVSPQVKMIELTIAQMQMVEIIKAVTFNAKIVIMDEPTSSLDADETENLFRTIEELKQRGISIIYISHRMEEITRISDRVTVFRDGRYIGTRDIAEINRPALIKMMVGRELSDVFDKVPAQHGEVVLKVEGLTRKGVFREISFEVRAGEILGFSGLVGAGRSEIMKSIFGLDPYDAGEITWCGQPLTIRNTAEAIAHGIAMVTEDRKKYGLVLCRSLYENIGLPNLKKQQRSLLINHKANNAKISEYAKKLSVKASSLSVEAVSLSGGNQQKVILAKWMMAAPKLMILDEPTRGIDIGAKHEIYKLMCQFAAEGMAIIMISSEMEEVIGMSDRILVVHEGRINGEFHRSEMREGINLQEMILNKALGGDK</sequence>
<keyword evidence="1" id="KW-0067">ATP-binding</keyword>
<reference evidence="1" key="1">
    <citation type="submission" date="2019-08" db="EMBL/GenBank/DDBJ databases">
        <title>Genome sequence of Clostridiales bacterium MT110.</title>
        <authorList>
            <person name="Cao J."/>
        </authorList>
    </citation>
    <scope>NUCLEOTIDE SEQUENCE</scope>
    <source>
        <strain evidence="1">MT110</strain>
    </source>
</reference>
<proteinExistence type="predicted"/>